<organism evidence="4 5">
    <name type="scientific">Fulvivirga sediminis</name>
    <dbReference type="NCBI Taxonomy" id="2803949"/>
    <lineage>
        <taxon>Bacteria</taxon>
        <taxon>Pseudomonadati</taxon>
        <taxon>Bacteroidota</taxon>
        <taxon>Cytophagia</taxon>
        <taxon>Cytophagales</taxon>
        <taxon>Fulvivirgaceae</taxon>
        <taxon>Fulvivirga</taxon>
    </lineage>
</organism>
<dbReference type="GO" id="GO:0015159">
    <property type="term" value="F:polysaccharide transmembrane transporter activity"/>
    <property type="evidence" value="ECO:0007669"/>
    <property type="project" value="InterPro"/>
</dbReference>
<dbReference type="EMBL" id="JAESIY010000006">
    <property type="protein sequence ID" value="MBL3656779.1"/>
    <property type="molecule type" value="Genomic_DNA"/>
</dbReference>
<keyword evidence="2" id="KW-0812">Transmembrane</keyword>
<feature type="domain" description="Polysaccharide export protein N-terminal" evidence="3">
    <location>
        <begin position="42"/>
        <end position="128"/>
    </location>
</feature>
<evidence type="ECO:0000259" key="3">
    <source>
        <dbReference type="Pfam" id="PF02563"/>
    </source>
</evidence>
<keyword evidence="2" id="KW-1133">Transmembrane helix</keyword>
<proteinExistence type="predicted"/>
<dbReference type="InterPro" id="IPR049712">
    <property type="entry name" value="Poly_export"/>
</dbReference>
<sequence length="246" mass="27654">MKTNYHIFIYIIMPFFLGSCTQNLFQSKKKGIDPVFYQSDSLTYTIKKDDKISISIWGHDDLGVGSIYGIYNSNEVYGKWLMVDKNGFIDVPKLGQFQIEGLSVREAEITLTKQFSTWIKEPIINVKVLNKEITVLGEFTSPGKLGLERDKNQLIDVLGFAGDFDFYADKSDIQVIREIDGETYVAHIDLTTIDGYHEKNIAILPGDVVYAPSRKGKTFDKKVTTLIPIGSAVSTLAIIASFIFEP</sequence>
<dbReference type="Gene3D" id="3.30.1950.10">
    <property type="entry name" value="wza like domain"/>
    <property type="match status" value="1"/>
</dbReference>
<evidence type="ECO:0000313" key="4">
    <source>
        <dbReference type="EMBL" id="MBL3656779.1"/>
    </source>
</evidence>
<gene>
    <name evidence="4" type="ORF">JL102_11600</name>
</gene>
<dbReference type="Pfam" id="PF02563">
    <property type="entry name" value="Poly_export"/>
    <property type="match status" value="1"/>
</dbReference>
<keyword evidence="5" id="KW-1185">Reference proteome</keyword>
<dbReference type="PANTHER" id="PTHR33619:SF3">
    <property type="entry name" value="POLYSACCHARIDE EXPORT PROTEIN GFCE-RELATED"/>
    <property type="match status" value="1"/>
</dbReference>
<keyword evidence="1" id="KW-0732">Signal</keyword>
<name>A0A937F9J3_9BACT</name>
<comment type="caution">
    <text evidence="4">The sequence shown here is derived from an EMBL/GenBank/DDBJ whole genome shotgun (WGS) entry which is preliminary data.</text>
</comment>
<evidence type="ECO:0000256" key="2">
    <source>
        <dbReference type="SAM" id="Phobius"/>
    </source>
</evidence>
<reference evidence="4" key="1">
    <citation type="submission" date="2021-01" db="EMBL/GenBank/DDBJ databases">
        <title>Fulvivirga kasyanovii gen. nov., sp nov., a novel member of the phylum Bacteroidetes isolated from seawater in a mussel farm.</title>
        <authorList>
            <person name="Zhao L.-H."/>
            <person name="Wang Z.-J."/>
        </authorList>
    </citation>
    <scope>NUCLEOTIDE SEQUENCE</scope>
    <source>
        <strain evidence="4">2943</strain>
    </source>
</reference>
<evidence type="ECO:0000256" key="1">
    <source>
        <dbReference type="ARBA" id="ARBA00022729"/>
    </source>
</evidence>
<dbReference type="AlphaFoldDB" id="A0A937F9J3"/>
<dbReference type="PANTHER" id="PTHR33619">
    <property type="entry name" value="POLYSACCHARIDE EXPORT PROTEIN GFCE-RELATED"/>
    <property type="match status" value="1"/>
</dbReference>
<keyword evidence="2" id="KW-0472">Membrane</keyword>
<dbReference type="Proteomes" id="UP000659388">
    <property type="component" value="Unassembled WGS sequence"/>
</dbReference>
<dbReference type="Gene3D" id="3.10.560.10">
    <property type="entry name" value="Outer membrane lipoprotein wza domain like"/>
    <property type="match status" value="1"/>
</dbReference>
<evidence type="ECO:0000313" key="5">
    <source>
        <dbReference type="Proteomes" id="UP000659388"/>
    </source>
</evidence>
<feature type="transmembrane region" description="Helical" evidence="2">
    <location>
        <begin position="223"/>
        <end position="244"/>
    </location>
</feature>
<dbReference type="InterPro" id="IPR003715">
    <property type="entry name" value="Poly_export_N"/>
</dbReference>
<protein>
    <submittedName>
        <fullName evidence="4">Polysaccharide biosynthesis/export family protein</fullName>
    </submittedName>
</protein>
<dbReference type="PROSITE" id="PS51257">
    <property type="entry name" value="PROKAR_LIPOPROTEIN"/>
    <property type="match status" value="1"/>
</dbReference>
<accession>A0A937F9J3</accession>
<feature type="transmembrane region" description="Helical" evidence="2">
    <location>
        <begin position="6"/>
        <end position="25"/>
    </location>
</feature>